<comment type="subunit">
    <text evidence="7">Supercomplex made of cofactors A to E. Cofactors A and D function by capturing and stabilizing tubulin in a quasi-native conformation. Cofactor E binds to the cofactor D-tubulin complex; interaction with cofactor C then causes the release of tubulin polypeptides that are committed to the native state.</text>
</comment>
<dbReference type="InterPro" id="IPR000938">
    <property type="entry name" value="CAP-Gly_domain"/>
</dbReference>
<dbReference type="OrthoDB" id="5273213at2759"/>
<gene>
    <name evidence="9" type="ORF">K503DRAFT_845131</name>
</gene>
<dbReference type="EMBL" id="KV448218">
    <property type="protein sequence ID" value="OAX40267.1"/>
    <property type="molecule type" value="Genomic_DNA"/>
</dbReference>
<keyword evidence="4" id="KW-0433">Leucine-rich repeat</keyword>
<evidence type="ECO:0000313" key="9">
    <source>
        <dbReference type="EMBL" id="OAX40267.1"/>
    </source>
</evidence>
<keyword evidence="6" id="KW-0143">Chaperone</keyword>
<evidence type="ECO:0000259" key="8">
    <source>
        <dbReference type="PROSITE" id="PS50245"/>
    </source>
</evidence>
<dbReference type="PANTHER" id="PTHR18849:SF0">
    <property type="entry name" value="CILIA- AND FLAGELLA-ASSOCIATED PROTEIN 410-RELATED"/>
    <property type="match status" value="1"/>
</dbReference>
<keyword evidence="10" id="KW-1185">Reference proteome</keyword>
<organism evidence="9 10">
    <name type="scientific">Rhizopogon vinicolor AM-OR11-026</name>
    <dbReference type="NCBI Taxonomy" id="1314800"/>
    <lineage>
        <taxon>Eukaryota</taxon>
        <taxon>Fungi</taxon>
        <taxon>Dikarya</taxon>
        <taxon>Basidiomycota</taxon>
        <taxon>Agaricomycotina</taxon>
        <taxon>Agaricomycetes</taxon>
        <taxon>Agaricomycetidae</taxon>
        <taxon>Boletales</taxon>
        <taxon>Suillineae</taxon>
        <taxon>Rhizopogonaceae</taxon>
        <taxon>Rhizopogon</taxon>
    </lineage>
</organism>
<dbReference type="SMART" id="SM01052">
    <property type="entry name" value="CAP_GLY"/>
    <property type="match status" value="1"/>
</dbReference>
<dbReference type="InterPro" id="IPR032675">
    <property type="entry name" value="LRR_dom_sf"/>
</dbReference>
<evidence type="ECO:0000256" key="3">
    <source>
        <dbReference type="ARBA" id="ARBA00022490"/>
    </source>
</evidence>
<sequence length="537" mass="59947">MHLRQDLPAIGARISLPSGHIGTVKFVGPVDGTTGLWLGVEWDDPSRGKHDGIKDAKRYFECRIPNSGSFIRPSPSIGYGCSFLQALNNKYVEAAHGDGSREKIILGSSNGAIEVEAVDLDKIRGKLANLERLREVSLDGEKVSSGSEPGRILSICPIIRGLDLSATLLSSWDVVAMITAELPRLERLALNRNRLQPPPYQLRASPFLRLSEIQLNGTWTSWEEFTSIASFMPQLRTAELGYNGLRSLSNAKISAVLARIEVLNFDSNDLGNWRDISEALEPCTSLQQLILSSNGVEEIHPLESYPSPLRSLKVLSLSSNKLRNSSDIDRLYEWCPQLETLRLTNNPLTEASDLSRNARQQVIAKIPPLRVLDATAISARERSDSELYYLSLVTKTVPGRDEDRIKDHPQWITLCTKHGRPDESTADYDGRLSKYLIDVKVHRWAEHPGSHFTPESEEGLISSVSLRVLSTMKFGLFRLKVIKALGAGKDRRNRGATHVWLRMRDNTLAPLQNDDQELGWWGIENGSHIVVYIAHQN</sequence>
<evidence type="ECO:0000256" key="4">
    <source>
        <dbReference type="ARBA" id="ARBA00022614"/>
    </source>
</evidence>
<keyword evidence="3" id="KW-0963">Cytoplasm</keyword>
<dbReference type="PANTHER" id="PTHR18849">
    <property type="entry name" value="LEUCINE RICH REPEAT PROTEIN"/>
    <property type="match status" value="1"/>
</dbReference>
<keyword evidence="5" id="KW-0677">Repeat</keyword>
<dbReference type="Gene3D" id="2.30.30.190">
    <property type="entry name" value="CAP Gly-rich-like domain"/>
    <property type="match status" value="1"/>
</dbReference>
<accession>A0A1B7N5X9</accession>
<dbReference type="InParanoid" id="A0A1B7N5X9"/>
<dbReference type="PROSITE" id="PS51450">
    <property type="entry name" value="LRR"/>
    <property type="match status" value="2"/>
</dbReference>
<protein>
    <recommendedName>
        <fullName evidence="8">CAP-Gly domain-containing protein</fullName>
    </recommendedName>
</protein>
<proteinExistence type="inferred from homology"/>
<dbReference type="STRING" id="1314800.A0A1B7N5X9"/>
<evidence type="ECO:0000256" key="6">
    <source>
        <dbReference type="ARBA" id="ARBA00023186"/>
    </source>
</evidence>
<dbReference type="GO" id="GO:0007010">
    <property type="term" value="P:cytoskeleton organization"/>
    <property type="evidence" value="ECO:0007669"/>
    <property type="project" value="TreeGrafter"/>
</dbReference>
<dbReference type="FunFam" id="2.30.30.190:FF:000016">
    <property type="entry name" value="Tubulin-folding cofactor E"/>
    <property type="match status" value="1"/>
</dbReference>
<dbReference type="SUPFAM" id="SSF52047">
    <property type="entry name" value="RNI-like"/>
    <property type="match status" value="1"/>
</dbReference>
<reference evidence="9 10" key="1">
    <citation type="submission" date="2016-06" db="EMBL/GenBank/DDBJ databases">
        <title>Comparative genomics of the ectomycorrhizal sister species Rhizopogon vinicolor and Rhizopogon vesiculosus (Basidiomycota: Boletales) reveals a divergence of the mating type B locus.</title>
        <authorList>
            <consortium name="DOE Joint Genome Institute"/>
            <person name="Mujic A.B."/>
            <person name="Kuo A."/>
            <person name="Tritt A."/>
            <person name="Lipzen A."/>
            <person name="Chen C."/>
            <person name="Johnson J."/>
            <person name="Sharma A."/>
            <person name="Barry K."/>
            <person name="Grigoriev I.V."/>
            <person name="Spatafora J.W."/>
        </authorList>
    </citation>
    <scope>NUCLEOTIDE SEQUENCE [LARGE SCALE GENOMIC DNA]</scope>
    <source>
        <strain evidence="9 10">AM-OR11-026</strain>
    </source>
</reference>
<evidence type="ECO:0000256" key="1">
    <source>
        <dbReference type="ARBA" id="ARBA00004496"/>
    </source>
</evidence>
<evidence type="ECO:0000256" key="5">
    <source>
        <dbReference type="ARBA" id="ARBA00022737"/>
    </source>
</evidence>
<evidence type="ECO:0000256" key="7">
    <source>
        <dbReference type="ARBA" id="ARBA00026055"/>
    </source>
</evidence>
<comment type="similarity">
    <text evidence="2">Belongs to the TBCE family.</text>
</comment>
<dbReference type="GO" id="GO:0005737">
    <property type="term" value="C:cytoplasm"/>
    <property type="evidence" value="ECO:0007669"/>
    <property type="project" value="UniProtKB-SubCell"/>
</dbReference>
<dbReference type="Gene3D" id="3.80.10.10">
    <property type="entry name" value="Ribonuclease Inhibitor"/>
    <property type="match status" value="2"/>
</dbReference>
<dbReference type="AlphaFoldDB" id="A0A1B7N5X9"/>
<dbReference type="PROSITE" id="PS50245">
    <property type="entry name" value="CAP_GLY_2"/>
    <property type="match status" value="1"/>
</dbReference>
<feature type="domain" description="CAP-Gly" evidence="8">
    <location>
        <begin position="28"/>
        <end position="72"/>
    </location>
</feature>
<comment type="subcellular location">
    <subcellularLocation>
        <location evidence="1">Cytoplasm</location>
    </subcellularLocation>
</comment>
<dbReference type="InterPro" id="IPR001611">
    <property type="entry name" value="Leu-rich_rpt"/>
</dbReference>
<dbReference type="Proteomes" id="UP000092154">
    <property type="component" value="Unassembled WGS sequence"/>
</dbReference>
<dbReference type="Pfam" id="PF01302">
    <property type="entry name" value="CAP_GLY"/>
    <property type="match status" value="1"/>
</dbReference>
<dbReference type="SUPFAM" id="SSF74924">
    <property type="entry name" value="Cap-Gly domain"/>
    <property type="match status" value="1"/>
</dbReference>
<evidence type="ECO:0000313" key="10">
    <source>
        <dbReference type="Proteomes" id="UP000092154"/>
    </source>
</evidence>
<dbReference type="InterPro" id="IPR036859">
    <property type="entry name" value="CAP-Gly_dom_sf"/>
</dbReference>
<name>A0A1B7N5X9_9AGAM</name>
<evidence type="ECO:0000256" key="2">
    <source>
        <dbReference type="ARBA" id="ARBA00006286"/>
    </source>
</evidence>
<dbReference type="Pfam" id="PF14580">
    <property type="entry name" value="LRR_9"/>
    <property type="match status" value="1"/>
</dbReference>